<comment type="similarity">
    <text evidence="1">Belongs to the ABC transporter superfamily.</text>
</comment>
<evidence type="ECO:0000256" key="2">
    <source>
        <dbReference type="ARBA" id="ARBA00022448"/>
    </source>
</evidence>
<evidence type="ECO:0000256" key="4">
    <source>
        <dbReference type="ARBA" id="ARBA00022737"/>
    </source>
</evidence>
<proteinExistence type="inferred from homology"/>
<dbReference type="SUPFAM" id="SSF52540">
    <property type="entry name" value="P-loop containing nucleoside triphosphate hydrolases"/>
    <property type="match status" value="2"/>
</dbReference>
<dbReference type="CDD" id="cd03216">
    <property type="entry name" value="ABC_Carb_Monos_I"/>
    <property type="match status" value="1"/>
</dbReference>
<dbReference type="GO" id="GO:0005524">
    <property type="term" value="F:ATP binding"/>
    <property type="evidence" value="ECO:0007669"/>
    <property type="project" value="UniProtKB-KW"/>
</dbReference>
<keyword evidence="3" id="KW-0762">Sugar transport</keyword>
<dbReference type="InterPro" id="IPR027417">
    <property type="entry name" value="P-loop_NTPase"/>
</dbReference>
<dbReference type="PROSITE" id="PS00211">
    <property type="entry name" value="ABC_TRANSPORTER_1"/>
    <property type="match status" value="1"/>
</dbReference>
<evidence type="ECO:0000256" key="7">
    <source>
        <dbReference type="ARBA" id="ARBA00023136"/>
    </source>
</evidence>
<feature type="domain" description="ABC transporter" evidence="8">
    <location>
        <begin position="13"/>
        <end position="251"/>
    </location>
</feature>
<keyword evidence="2" id="KW-0813">Transport</keyword>
<keyword evidence="7" id="KW-0472">Membrane</keyword>
<evidence type="ECO:0000256" key="3">
    <source>
        <dbReference type="ARBA" id="ARBA00022597"/>
    </source>
</evidence>
<sequence length="509" mass="54112">MPNSVAIASDAVLALSGISKRFGPVIALQNIDFDLQAGEVRALLGINGAGKSTLVKILSGLYHKDGGEIRIAGARVELGSTSAARQAGIASVQQHPELVESLTGYENIYLGTEGSGGILGRLDRKALQQRALELVARFGLTVDLDQPLGQMSAVEKEAVAILQALALDEIKVLILDEPTSVLTEREKDQLFGIVAAVKARGIAVIYITHRLDEVFEVADSFTIFRGGRVITTRSVADSGLRVLEIAELMLGTDLAAVYPDRAQVAGNEVVLAMQGLTLPGAFADVALEARRGEILGIFGLLGSGLDELSKTLFGVFRPMSGTIQLNGKPVGFTSPECAIRAGIFLVPGDRKTEGLTLERDVAFNTTLARLSRVTRAAFLRFRQARQDSAALADKVELSPRNTYLPLSAFSGGNQQKVVVAKGLFAEADVYIFVEPTVGVDIGARAKIYALIRELSRRAAVIVMSSDAEEAYGLADRVMAFHQGRVSLQADAIDTTREVLLAAGLSGAAQ</sequence>
<dbReference type="Proteomes" id="UP001225788">
    <property type="component" value="Plasmid unnamed1"/>
</dbReference>
<dbReference type="PANTHER" id="PTHR43790:SF9">
    <property type="entry name" value="GALACTOFURANOSE TRANSPORTER ATP-BINDING PROTEIN YTFR"/>
    <property type="match status" value="1"/>
</dbReference>
<keyword evidence="4" id="KW-0677">Repeat</keyword>
<dbReference type="InterPro" id="IPR003439">
    <property type="entry name" value="ABC_transporter-like_ATP-bd"/>
</dbReference>
<dbReference type="EMBL" id="CP132315">
    <property type="protein sequence ID" value="WLS04765.1"/>
    <property type="molecule type" value="Genomic_DNA"/>
</dbReference>
<feature type="domain" description="ABC transporter" evidence="8">
    <location>
        <begin position="264"/>
        <end position="507"/>
    </location>
</feature>
<name>A0ABY9K852_9HYPH</name>
<dbReference type="PROSITE" id="PS50893">
    <property type="entry name" value="ABC_TRANSPORTER_2"/>
    <property type="match status" value="2"/>
</dbReference>
<dbReference type="PANTHER" id="PTHR43790">
    <property type="entry name" value="CARBOHYDRATE TRANSPORT ATP-BINDING PROTEIN MG119-RELATED"/>
    <property type="match status" value="1"/>
</dbReference>
<reference evidence="9 10" key="1">
    <citation type="submission" date="2023-08" db="EMBL/GenBank/DDBJ databases">
        <title>Pathogen: clinical or host-associated sample.</title>
        <authorList>
            <person name="Hergert J."/>
            <person name="Casey R."/>
            <person name="Wagner J."/>
            <person name="Young E.L."/>
            <person name="Oakeson K.F."/>
        </authorList>
    </citation>
    <scope>NUCLEOTIDE SEQUENCE [LARGE SCALE GENOMIC DNA]</scope>
    <source>
        <strain evidence="9 10">UPHL-collab-2</strain>
        <plasmid evidence="9 10">unnamed1</plasmid>
    </source>
</reference>
<evidence type="ECO:0000256" key="5">
    <source>
        <dbReference type="ARBA" id="ARBA00022741"/>
    </source>
</evidence>
<keyword evidence="6 9" id="KW-0067">ATP-binding</keyword>
<dbReference type="InterPro" id="IPR017871">
    <property type="entry name" value="ABC_transporter-like_CS"/>
</dbReference>
<dbReference type="InterPro" id="IPR050107">
    <property type="entry name" value="ABC_carbohydrate_import_ATPase"/>
</dbReference>
<evidence type="ECO:0000313" key="10">
    <source>
        <dbReference type="Proteomes" id="UP001225788"/>
    </source>
</evidence>
<dbReference type="RefSeq" id="WP_306160986.1">
    <property type="nucleotide sequence ID" value="NZ_CP132315.1"/>
</dbReference>
<gene>
    <name evidence="9" type="ORF">Q9315_21460</name>
</gene>
<dbReference type="SMART" id="SM00382">
    <property type="entry name" value="AAA"/>
    <property type="match status" value="1"/>
</dbReference>
<evidence type="ECO:0000313" key="9">
    <source>
        <dbReference type="EMBL" id="WLS04765.1"/>
    </source>
</evidence>
<dbReference type="Pfam" id="PF00005">
    <property type="entry name" value="ABC_tran"/>
    <property type="match status" value="2"/>
</dbReference>
<evidence type="ECO:0000256" key="6">
    <source>
        <dbReference type="ARBA" id="ARBA00022840"/>
    </source>
</evidence>
<keyword evidence="5" id="KW-0547">Nucleotide-binding</keyword>
<geneLocation type="plasmid" evidence="9 10">
    <name>unnamed1</name>
</geneLocation>
<evidence type="ECO:0000256" key="1">
    <source>
        <dbReference type="ARBA" id="ARBA00005417"/>
    </source>
</evidence>
<organism evidence="9 10">
    <name type="scientific">Shinella oryzae</name>
    <dbReference type="NCBI Taxonomy" id="2871820"/>
    <lineage>
        <taxon>Bacteria</taxon>
        <taxon>Pseudomonadati</taxon>
        <taxon>Pseudomonadota</taxon>
        <taxon>Alphaproteobacteria</taxon>
        <taxon>Hyphomicrobiales</taxon>
        <taxon>Rhizobiaceae</taxon>
        <taxon>Shinella</taxon>
    </lineage>
</organism>
<dbReference type="CDD" id="cd03215">
    <property type="entry name" value="ABC_Carb_Monos_II"/>
    <property type="match status" value="1"/>
</dbReference>
<protein>
    <submittedName>
        <fullName evidence="9">Sugar ABC transporter ATP-binding protein</fullName>
    </submittedName>
</protein>
<accession>A0ABY9K852</accession>
<dbReference type="InterPro" id="IPR003593">
    <property type="entry name" value="AAA+_ATPase"/>
</dbReference>
<keyword evidence="10" id="KW-1185">Reference proteome</keyword>
<dbReference type="Gene3D" id="3.40.50.300">
    <property type="entry name" value="P-loop containing nucleotide triphosphate hydrolases"/>
    <property type="match status" value="2"/>
</dbReference>
<evidence type="ECO:0000259" key="8">
    <source>
        <dbReference type="PROSITE" id="PS50893"/>
    </source>
</evidence>
<keyword evidence="9" id="KW-0614">Plasmid</keyword>